<gene>
    <name evidence="2" type="ORF">PoB_005925100</name>
</gene>
<keyword evidence="3" id="KW-1185">Reference proteome</keyword>
<accession>A0AAV4CLW0</accession>
<comment type="caution">
    <text evidence="2">The sequence shown here is derived from an EMBL/GenBank/DDBJ whole genome shotgun (WGS) entry which is preliminary data.</text>
</comment>
<reference evidence="2 3" key="1">
    <citation type="journal article" date="2021" name="Elife">
        <title>Chloroplast acquisition without the gene transfer in kleptoplastic sea slugs, Plakobranchus ocellatus.</title>
        <authorList>
            <person name="Maeda T."/>
            <person name="Takahashi S."/>
            <person name="Yoshida T."/>
            <person name="Shimamura S."/>
            <person name="Takaki Y."/>
            <person name="Nagai Y."/>
            <person name="Toyoda A."/>
            <person name="Suzuki Y."/>
            <person name="Arimoto A."/>
            <person name="Ishii H."/>
            <person name="Satoh N."/>
            <person name="Nishiyama T."/>
            <person name="Hasebe M."/>
            <person name="Maruyama T."/>
            <person name="Minagawa J."/>
            <person name="Obokata J."/>
            <person name="Shigenobu S."/>
        </authorList>
    </citation>
    <scope>NUCLEOTIDE SEQUENCE [LARGE SCALE GENOMIC DNA]</scope>
</reference>
<evidence type="ECO:0000313" key="2">
    <source>
        <dbReference type="EMBL" id="GFO32746.1"/>
    </source>
</evidence>
<protein>
    <submittedName>
        <fullName evidence="2">Uncharacterized protein</fullName>
    </submittedName>
</protein>
<feature type="compositionally biased region" description="Gly residues" evidence="1">
    <location>
        <begin position="1"/>
        <end position="11"/>
    </location>
</feature>
<dbReference type="Proteomes" id="UP000735302">
    <property type="component" value="Unassembled WGS sequence"/>
</dbReference>
<sequence length="87" mass="9558">MGGLHSLGVGYGQQKPGHSQGQGHSQNNTFDHQHHCDCLSSLTPRKPKPELSDLGLTWPDRKIAMLSVIAPDYRALLRGFNPVDLID</sequence>
<proteinExistence type="predicted"/>
<feature type="region of interest" description="Disordered" evidence="1">
    <location>
        <begin position="1"/>
        <end position="54"/>
    </location>
</feature>
<dbReference type="AlphaFoldDB" id="A0AAV4CLW0"/>
<evidence type="ECO:0000256" key="1">
    <source>
        <dbReference type="SAM" id="MobiDB-lite"/>
    </source>
</evidence>
<organism evidence="2 3">
    <name type="scientific">Plakobranchus ocellatus</name>
    <dbReference type="NCBI Taxonomy" id="259542"/>
    <lineage>
        <taxon>Eukaryota</taxon>
        <taxon>Metazoa</taxon>
        <taxon>Spiralia</taxon>
        <taxon>Lophotrochozoa</taxon>
        <taxon>Mollusca</taxon>
        <taxon>Gastropoda</taxon>
        <taxon>Heterobranchia</taxon>
        <taxon>Euthyneura</taxon>
        <taxon>Panpulmonata</taxon>
        <taxon>Sacoglossa</taxon>
        <taxon>Placobranchoidea</taxon>
        <taxon>Plakobranchidae</taxon>
        <taxon>Plakobranchus</taxon>
    </lineage>
</organism>
<dbReference type="EMBL" id="BLXT01006675">
    <property type="protein sequence ID" value="GFO32746.1"/>
    <property type="molecule type" value="Genomic_DNA"/>
</dbReference>
<name>A0AAV4CLW0_9GAST</name>
<evidence type="ECO:0000313" key="3">
    <source>
        <dbReference type="Proteomes" id="UP000735302"/>
    </source>
</evidence>
<feature type="compositionally biased region" description="Polar residues" evidence="1">
    <location>
        <begin position="16"/>
        <end position="30"/>
    </location>
</feature>